<keyword evidence="2 5" id="KW-0645">Protease</keyword>
<organism evidence="5 7">
    <name type="scientific">Mycobacterium intracellulare subsp. chimaera</name>
    <dbReference type="NCBI Taxonomy" id="222805"/>
    <lineage>
        <taxon>Bacteria</taxon>
        <taxon>Bacillati</taxon>
        <taxon>Actinomycetota</taxon>
        <taxon>Actinomycetes</taxon>
        <taxon>Mycobacteriales</taxon>
        <taxon>Mycobacteriaceae</taxon>
        <taxon>Mycobacterium</taxon>
        <taxon>Mycobacterium avium complex (MAC)</taxon>
    </lineage>
</organism>
<dbReference type="Proteomes" id="UP000198286">
    <property type="component" value="Chromosome"/>
</dbReference>
<proteinExistence type="inferred from homology"/>
<dbReference type="Pfam" id="PF01750">
    <property type="entry name" value="HycI"/>
    <property type="match status" value="1"/>
</dbReference>
<evidence type="ECO:0000313" key="7">
    <source>
        <dbReference type="Proteomes" id="UP000198286"/>
    </source>
</evidence>
<comment type="similarity">
    <text evidence="1">Belongs to the peptidase A31 family.</text>
</comment>
<dbReference type="GO" id="GO:0004190">
    <property type="term" value="F:aspartic-type endopeptidase activity"/>
    <property type="evidence" value="ECO:0007669"/>
    <property type="project" value="UniProtKB-KW"/>
</dbReference>
<dbReference type="EMBL" id="JASZZX010000005">
    <property type="protein sequence ID" value="MDM3926260.1"/>
    <property type="molecule type" value="Genomic_DNA"/>
</dbReference>
<name>A0A7U5MKK4_MYCIT</name>
<evidence type="ECO:0000256" key="4">
    <source>
        <dbReference type="ARBA" id="ARBA00022801"/>
    </source>
</evidence>
<accession>A0A7U5MKK4</accession>
<dbReference type="PANTHER" id="PTHR30302:SF1">
    <property type="entry name" value="HYDROGENASE 2 MATURATION PROTEASE"/>
    <property type="match status" value="1"/>
</dbReference>
<protein>
    <submittedName>
        <fullName evidence="5">Hydrogenase maturation protease</fullName>
    </submittedName>
</protein>
<dbReference type="EMBL" id="CP015267">
    <property type="protein sequence ID" value="ASL15141.1"/>
    <property type="molecule type" value="Genomic_DNA"/>
</dbReference>
<dbReference type="PANTHER" id="PTHR30302">
    <property type="entry name" value="HYDROGENASE 1 MATURATION PROTEASE"/>
    <property type="match status" value="1"/>
</dbReference>
<keyword evidence="4" id="KW-0378">Hydrolase</keyword>
<dbReference type="GO" id="GO:0016485">
    <property type="term" value="P:protein processing"/>
    <property type="evidence" value="ECO:0007669"/>
    <property type="project" value="TreeGrafter"/>
</dbReference>
<dbReference type="AlphaFoldDB" id="A0A7U5MKK4"/>
<evidence type="ECO:0000256" key="1">
    <source>
        <dbReference type="ARBA" id="ARBA00006814"/>
    </source>
</evidence>
<dbReference type="RefSeq" id="WP_089151702.1">
    <property type="nucleotide sequence ID" value="NZ_CP015267.1"/>
</dbReference>
<keyword evidence="8" id="KW-1185">Reference proteome</keyword>
<gene>
    <name evidence="5" type="ORF">MYCOZU2_02740</name>
    <name evidence="6" type="ORF">QRB35_09495</name>
</gene>
<dbReference type="GO" id="GO:0008047">
    <property type="term" value="F:enzyme activator activity"/>
    <property type="evidence" value="ECO:0007669"/>
    <property type="project" value="InterPro"/>
</dbReference>
<dbReference type="Proteomes" id="UP001529272">
    <property type="component" value="Unassembled WGS sequence"/>
</dbReference>
<dbReference type="InterPro" id="IPR000671">
    <property type="entry name" value="Peptidase_A31"/>
</dbReference>
<reference evidence="6 8" key="3">
    <citation type="submission" date="2023-06" db="EMBL/GenBank/DDBJ databases">
        <title>Itaconate inhibition of nontuberculous mycobacteria.</title>
        <authorList>
            <person name="Breen P."/>
            <person name="Zimbric M."/>
            <person name="Caverly L."/>
        </authorList>
    </citation>
    <scope>NUCLEOTIDE SEQUENCE [LARGE SCALE GENOMIC DNA]</scope>
    <source>
        <strain evidence="6 8">FLAC1071</strain>
    </source>
</reference>
<dbReference type="InterPro" id="IPR023430">
    <property type="entry name" value="Pept_HybD-like_dom_sf"/>
</dbReference>
<reference evidence="5 7" key="1">
    <citation type="journal article" date="2017" name="Lancet Infect. Dis.">
        <title>Global outbreak of severe Mycobacterium chimaera disease after cardiac surgery: a molecular epidemiological study.</title>
        <authorList>
            <person name="van Ingen J."/>
            <person name="Kohl T."/>
            <person name="Kranzer K."/>
            <person name="Hasse B."/>
            <person name="Keller P."/>
            <person name="Szafranska A."/>
            <person name="Hillemann D."/>
            <person name="Chand M."/>
            <person name="Schreiber P."/>
            <person name="Sommerstein R."/>
            <person name="Berger C."/>
            <person name="Genoni M."/>
            <person name="Ruegg C."/>
            <person name="Troillet N."/>
            <person name="Widmer A.F."/>
            <person name="Becker S.L."/>
            <person name="Herrmann M."/>
            <person name="Eckmanns T."/>
            <person name="Haller S."/>
            <person name="Hoeller C."/>
            <person name="Debast S.B."/>
            <person name="Wolfhagen M.J."/>
            <person name="Hopman J."/>
            <person name="Kluytmans J."/>
            <person name="Langelaar M."/>
            <person name="Notermans D.W."/>
            <person name="ten Oever J."/>
            <person name="van den Barselaar P."/>
            <person name="Vonk A.B.A."/>
            <person name="Vos M.C."/>
            <person name="Ahmed N."/>
            <person name="Brown T."/>
            <person name="Crook D."/>
            <person name="Lamagni T."/>
            <person name="Phin N."/>
            <person name="Smith E.G."/>
            <person name="Zambon M."/>
            <person name="Serr A."/>
            <person name="Goetting T."/>
            <person name="Ebner W."/>
            <person name="Thuermer A."/>
            <person name="Utpatel C."/>
            <person name="Sproer C."/>
            <person name="Bunk B."/>
            <person name="Nubel U."/>
            <person name="Bloemberg G."/>
            <person name="Bottger E."/>
            <person name="Niemann S."/>
            <person name="Wagner D."/>
            <person name="Sax H."/>
        </authorList>
    </citation>
    <scope>NUCLEOTIDE SEQUENCE [LARGE SCALE GENOMIC DNA]</scope>
    <source>
        <strain evidence="5 7">ZUERICH-2</strain>
    </source>
</reference>
<reference evidence="6" key="4">
    <citation type="submission" date="2023-06" db="EMBL/GenBank/DDBJ databases">
        <authorList>
            <person name="Spilker T."/>
        </authorList>
    </citation>
    <scope>NUCLEOTIDE SEQUENCE</scope>
    <source>
        <strain evidence="6">FLAC1071</strain>
    </source>
</reference>
<evidence type="ECO:0000313" key="5">
    <source>
        <dbReference type="EMBL" id="ASL15141.1"/>
    </source>
</evidence>
<keyword evidence="3" id="KW-0064">Aspartyl protease</keyword>
<sequence length="164" mass="16892">MTGASSGIVIIGVGNDYRRDDGVGVAAAAALDALALPNVVVKTGIADPMSLLEAWTGAGLAVLIDAATVNPSNPGCVRRTVLSDLTPQPEGVSSHSVDIHRTHMLGRALARVPRELVVFTVEAFDTGHGIGLSPQVASAVPKVVSLVAAEIDRARSSRSTTSRY</sequence>
<dbReference type="NCBIfam" id="TIGR00072">
    <property type="entry name" value="hydrog_prot"/>
    <property type="match status" value="1"/>
</dbReference>
<dbReference type="SUPFAM" id="SSF53163">
    <property type="entry name" value="HybD-like"/>
    <property type="match status" value="1"/>
</dbReference>
<reference evidence="8" key="2">
    <citation type="submission" date="2023-06" db="EMBL/GenBank/DDBJ databases">
        <title>Itaconate inhibition of nontuberculous mycobacteria.</title>
        <authorList>
            <person name="Spilker T."/>
        </authorList>
    </citation>
    <scope>NUCLEOTIDE SEQUENCE [LARGE SCALE GENOMIC DNA]</scope>
    <source>
        <strain evidence="8">FLAC1071</strain>
    </source>
</reference>
<evidence type="ECO:0000313" key="8">
    <source>
        <dbReference type="Proteomes" id="UP001529272"/>
    </source>
</evidence>
<evidence type="ECO:0000256" key="3">
    <source>
        <dbReference type="ARBA" id="ARBA00022750"/>
    </source>
</evidence>
<evidence type="ECO:0000313" key="6">
    <source>
        <dbReference type="EMBL" id="MDM3926260.1"/>
    </source>
</evidence>
<dbReference type="Gene3D" id="3.40.50.1450">
    <property type="entry name" value="HybD-like"/>
    <property type="match status" value="1"/>
</dbReference>
<evidence type="ECO:0000256" key="2">
    <source>
        <dbReference type="ARBA" id="ARBA00022670"/>
    </source>
</evidence>